<keyword evidence="4" id="KW-1185">Reference proteome</keyword>
<feature type="region of interest" description="Disordered" evidence="2">
    <location>
        <begin position="301"/>
        <end position="414"/>
    </location>
</feature>
<evidence type="ECO:0000256" key="2">
    <source>
        <dbReference type="SAM" id="MobiDB-lite"/>
    </source>
</evidence>
<dbReference type="EMBL" id="BEYU01000155">
    <property type="protein sequence ID" value="GBG33454.1"/>
    <property type="molecule type" value="Genomic_DNA"/>
</dbReference>
<accession>A0A2R5GZI7</accession>
<dbReference type="AlphaFoldDB" id="A0A2R5GZI7"/>
<evidence type="ECO:0000313" key="4">
    <source>
        <dbReference type="Proteomes" id="UP000241890"/>
    </source>
</evidence>
<gene>
    <name evidence="3" type="ORF">FCC1311_096772</name>
</gene>
<protein>
    <submittedName>
        <fullName evidence="3">Uncharacterized protein</fullName>
    </submittedName>
</protein>
<comment type="caution">
    <text evidence="3">The sequence shown here is derived from an EMBL/GenBank/DDBJ whole genome shotgun (WGS) entry which is preliminary data.</text>
</comment>
<feature type="compositionally biased region" description="Low complexity" evidence="2">
    <location>
        <begin position="439"/>
        <end position="467"/>
    </location>
</feature>
<feature type="compositionally biased region" description="Basic and acidic residues" evidence="2">
    <location>
        <begin position="18"/>
        <end position="28"/>
    </location>
</feature>
<feature type="compositionally biased region" description="Polar residues" evidence="2">
    <location>
        <begin position="199"/>
        <end position="214"/>
    </location>
</feature>
<feature type="compositionally biased region" description="Basic and acidic residues" evidence="2">
    <location>
        <begin position="335"/>
        <end position="346"/>
    </location>
</feature>
<reference evidence="3 4" key="1">
    <citation type="submission" date="2017-12" db="EMBL/GenBank/DDBJ databases">
        <title>Sequencing, de novo assembly and annotation of complete genome of a new Thraustochytrid species, strain FCC1311.</title>
        <authorList>
            <person name="Sedici K."/>
            <person name="Godart F."/>
            <person name="Aiese Cigliano R."/>
            <person name="Sanseverino W."/>
            <person name="Barakat M."/>
            <person name="Ortet P."/>
            <person name="Marechal E."/>
            <person name="Cagnac O."/>
            <person name="Amato A."/>
        </authorList>
    </citation>
    <scope>NUCLEOTIDE SEQUENCE [LARGE SCALE GENOMIC DNA]</scope>
</reference>
<name>A0A2R5GZI7_9STRA</name>
<feature type="compositionally biased region" description="Low complexity" evidence="2">
    <location>
        <begin position="41"/>
        <end position="53"/>
    </location>
</feature>
<sequence>MTVTCSDRGDPAWVPASRESDARTERHVASGGSGGDDADDSGSSSGNGEANGEVAARRDESAVAVVGNNAVDDLAENNQLFRGPHAAAARAAETYIVGRVVENGGHGVSSDELENEVYLMLADGPVRAINSVGGLERFCILSEKLFCKEKSILLHEVYAKRFARALGTRVAEASEGSQGASRSSPAAPARRRSSLGAGPSSTRELTPTAAQTRGATGVSAAASGITWGAQTSEYDDPPAAEVQRALRSALLDLGGTRVRLISLDAAVGWTAHYASSCGPLETYLRTRPGSFLVERNAVSLVKRSQDQDTQAARLGRHQHQEQQPHQHQHQQQRRLQSEKFDAKDPGNENLEDNADNDDDEDNENEDEEDQGVHDNNADETDGGRDGGRRAFVDPRHEERGRGAWRERAASRLGKTRAQRAVILESGTARTLGEAAVQAAALSPSRSLSPRGAYSSMSSSYPRPSRSGTAAGPTTLRTATATLVMSDEEILARARAKVRVAEDARQEVARCKRERAVLLEGKCPANIDSNELDKVLVADNAALAAFVEARRVDLENICGSASKCASSLRDQDAVTWVLFKDVQVESGRLHQAESSLESAQHALEELQAQEAALTASLAALEENCEEALATRCSVRENMSKLQDGLEMRSAAHAQRMAEAGAKLSQLEAQERALLQRAADRIEVIASAEIDRIVDERVEEEREHVSSVMAQVRAKHRADFVRREADTRRSLEERAKATIESAGARAARDGKLLKRELARLRAEAAAESEAAQRARDAADARKFLRAAVKSGTHLQAVVDGDRASEAEVARARDSLRQLLEDHPELAALMTTNVSAQVARDPARRNQSVAQALEAFVRKLVLPHVVLPNADMVEAYATTLRQVRLVLTSTE</sequence>
<proteinExistence type="predicted"/>
<feature type="compositionally biased region" description="Basic and acidic residues" evidence="2">
    <location>
        <begin position="370"/>
        <end position="409"/>
    </location>
</feature>
<dbReference type="Proteomes" id="UP000241890">
    <property type="component" value="Unassembled WGS sequence"/>
</dbReference>
<evidence type="ECO:0000256" key="1">
    <source>
        <dbReference type="SAM" id="Coils"/>
    </source>
</evidence>
<feature type="region of interest" description="Disordered" evidence="2">
    <location>
        <begin position="173"/>
        <end position="216"/>
    </location>
</feature>
<organism evidence="3 4">
    <name type="scientific">Hondaea fermentalgiana</name>
    <dbReference type="NCBI Taxonomy" id="2315210"/>
    <lineage>
        <taxon>Eukaryota</taxon>
        <taxon>Sar</taxon>
        <taxon>Stramenopiles</taxon>
        <taxon>Bigyra</taxon>
        <taxon>Labyrinthulomycetes</taxon>
        <taxon>Thraustochytrida</taxon>
        <taxon>Thraustochytriidae</taxon>
        <taxon>Hondaea</taxon>
    </lineage>
</organism>
<feature type="region of interest" description="Disordered" evidence="2">
    <location>
        <begin position="439"/>
        <end position="474"/>
    </location>
</feature>
<feature type="compositionally biased region" description="Acidic residues" evidence="2">
    <location>
        <begin position="349"/>
        <end position="369"/>
    </location>
</feature>
<evidence type="ECO:0000313" key="3">
    <source>
        <dbReference type="EMBL" id="GBG33454.1"/>
    </source>
</evidence>
<dbReference type="InParanoid" id="A0A2R5GZI7"/>
<feature type="region of interest" description="Disordered" evidence="2">
    <location>
        <begin position="1"/>
        <end position="59"/>
    </location>
</feature>
<keyword evidence="1" id="KW-0175">Coiled coil</keyword>
<feature type="coiled-coil region" evidence="1">
    <location>
        <begin position="588"/>
        <end position="629"/>
    </location>
</feature>